<feature type="transmembrane region" description="Helical" evidence="5">
    <location>
        <begin position="7"/>
        <end position="29"/>
    </location>
</feature>
<name>A0A813K7G9_POLGL</name>
<dbReference type="CDD" id="cd00177">
    <property type="entry name" value="START"/>
    <property type="match status" value="1"/>
</dbReference>
<dbReference type="Pfam" id="PF03151">
    <property type="entry name" value="TPT"/>
    <property type="match status" value="1"/>
</dbReference>
<dbReference type="Pfam" id="PF01852">
    <property type="entry name" value="START"/>
    <property type="match status" value="1"/>
</dbReference>
<dbReference type="InterPro" id="IPR050186">
    <property type="entry name" value="TPT_transporter"/>
</dbReference>
<evidence type="ECO:0000256" key="1">
    <source>
        <dbReference type="ARBA" id="ARBA00004141"/>
    </source>
</evidence>
<evidence type="ECO:0000256" key="2">
    <source>
        <dbReference type="ARBA" id="ARBA00022692"/>
    </source>
</evidence>
<accession>A0A813K7G9</accession>
<dbReference type="GO" id="GO:0016020">
    <property type="term" value="C:membrane"/>
    <property type="evidence" value="ECO:0007669"/>
    <property type="project" value="UniProtKB-SubCell"/>
</dbReference>
<evidence type="ECO:0000256" key="3">
    <source>
        <dbReference type="ARBA" id="ARBA00022989"/>
    </source>
</evidence>
<feature type="transmembrane region" description="Helical" evidence="5">
    <location>
        <begin position="265"/>
        <end position="285"/>
    </location>
</feature>
<proteinExistence type="predicted"/>
<dbReference type="GO" id="GO:0008289">
    <property type="term" value="F:lipid binding"/>
    <property type="evidence" value="ECO:0007669"/>
    <property type="project" value="InterPro"/>
</dbReference>
<organism evidence="7 8">
    <name type="scientific">Polarella glacialis</name>
    <name type="common">Dinoflagellate</name>
    <dbReference type="NCBI Taxonomy" id="89957"/>
    <lineage>
        <taxon>Eukaryota</taxon>
        <taxon>Sar</taxon>
        <taxon>Alveolata</taxon>
        <taxon>Dinophyceae</taxon>
        <taxon>Suessiales</taxon>
        <taxon>Suessiaceae</taxon>
        <taxon>Polarella</taxon>
    </lineage>
</organism>
<evidence type="ECO:0000313" key="7">
    <source>
        <dbReference type="EMBL" id="CAE8691984.1"/>
    </source>
</evidence>
<reference evidence="7" key="1">
    <citation type="submission" date="2021-02" db="EMBL/GenBank/DDBJ databases">
        <authorList>
            <person name="Dougan E. K."/>
            <person name="Rhodes N."/>
            <person name="Thang M."/>
            <person name="Chan C."/>
        </authorList>
    </citation>
    <scope>NUCLEOTIDE SEQUENCE</scope>
</reference>
<dbReference type="SUPFAM" id="SSF55961">
    <property type="entry name" value="Bet v1-like"/>
    <property type="match status" value="1"/>
</dbReference>
<sequence>MVSFRVLLSLGVWVGLSATLIIFNAALLTSFRHPIWLTFWHMLVSSLLLGCLRLMRPDLLATGDAKAGVPPLTLQSALKMGLPVAIAQVIGLVAGNTAVMHISVSFCQMIKAWTPACVYLIGCSMGTQEWSASVAKTLLAITAGLMITTMGELDFNAYGFAMQVLGLVAEGARLNLLEIRLKSAGYKLNPLTSMQVFAPMAGAILLLCACVLDPHGLSWEAIDGIGQLTLTCNALIAFFLNISIYVAIQLASGLIFTLAGIFKDVMIIFGSVMVMGTTVSVTQLIGYSVAMAGLQAYGVVSKAPAEFDESGVLRGLWAKFRNIDPSRADPVELLQVQPEQVGQQGKPGMCHSSFTVCDYTSMMALLARLAWCQCSAVVNEDVTELQPEQPVQKGLGFKLSEEPLPEASPLACNEVQAAKVADLAEKVALEVPGLAEDKPPAPKAEGFNERRSREVNEALGRSTQWERKGRKTRPSVAGLKLDEYVVSHEPDFQALLSLEPMAGWTFKTEVDGTKIYVKSDTSGKCQFKATGTLHTRNGLPEIIEGLTDMEQRKQWDELLIKCETLEAYTPFYRISYTQVRSPSLIISHRELLMCGRMRFEADGGASICLRSITDPDYSGEPGFVRATMEIGGYIIRPVAGKPNSFTMMWAGCADPSGWIPSWIANNIAWKQGLTLSRFAKFMAMKFEASS</sequence>
<evidence type="ECO:0000313" key="8">
    <source>
        <dbReference type="Proteomes" id="UP000626109"/>
    </source>
</evidence>
<dbReference type="Gene3D" id="3.30.530.20">
    <property type="match status" value="1"/>
</dbReference>
<keyword evidence="4 5" id="KW-0472">Membrane</keyword>
<dbReference type="Proteomes" id="UP000626109">
    <property type="component" value="Unassembled WGS sequence"/>
</dbReference>
<comment type="caution">
    <text evidence="7">The sequence shown here is derived from an EMBL/GenBank/DDBJ whole genome shotgun (WGS) entry which is preliminary data.</text>
</comment>
<protein>
    <recommendedName>
        <fullName evidence="6">START domain-containing protein</fullName>
    </recommendedName>
</protein>
<evidence type="ECO:0000256" key="4">
    <source>
        <dbReference type="ARBA" id="ARBA00023136"/>
    </source>
</evidence>
<dbReference type="PANTHER" id="PTHR11132">
    <property type="entry name" value="SOLUTE CARRIER FAMILY 35"/>
    <property type="match status" value="1"/>
</dbReference>
<dbReference type="InterPro" id="IPR004853">
    <property type="entry name" value="Sugar_P_trans_dom"/>
</dbReference>
<dbReference type="AlphaFoldDB" id="A0A813K7G9"/>
<comment type="subcellular location">
    <subcellularLocation>
        <location evidence="1">Membrane</location>
        <topology evidence="1">Multi-pass membrane protein</topology>
    </subcellularLocation>
</comment>
<feature type="transmembrane region" description="Helical" evidence="5">
    <location>
        <begin position="234"/>
        <end position="258"/>
    </location>
</feature>
<keyword evidence="3 5" id="KW-1133">Transmembrane helix</keyword>
<dbReference type="InterPro" id="IPR002913">
    <property type="entry name" value="START_lipid-bd_dom"/>
</dbReference>
<dbReference type="InterPro" id="IPR023393">
    <property type="entry name" value="START-like_dom_sf"/>
</dbReference>
<evidence type="ECO:0000256" key="5">
    <source>
        <dbReference type="SAM" id="Phobius"/>
    </source>
</evidence>
<dbReference type="EMBL" id="CAJNNW010027555">
    <property type="protein sequence ID" value="CAE8691984.1"/>
    <property type="molecule type" value="Genomic_DNA"/>
</dbReference>
<evidence type="ECO:0000259" key="6">
    <source>
        <dbReference type="PROSITE" id="PS50848"/>
    </source>
</evidence>
<gene>
    <name evidence="7" type="ORF">PGLA2088_LOCUS27682</name>
</gene>
<feature type="transmembrane region" description="Helical" evidence="5">
    <location>
        <begin position="196"/>
        <end position="214"/>
    </location>
</feature>
<keyword evidence="2 5" id="KW-0812">Transmembrane</keyword>
<feature type="domain" description="START" evidence="6">
    <location>
        <begin position="503"/>
        <end position="665"/>
    </location>
</feature>
<dbReference type="PROSITE" id="PS50848">
    <property type="entry name" value="START"/>
    <property type="match status" value="1"/>
</dbReference>